<keyword evidence="3" id="KW-0862">Zinc</keyword>
<evidence type="ECO:0000256" key="3">
    <source>
        <dbReference type="ARBA" id="ARBA00022833"/>
    </source>
</evidence>
<dbReference type="Gene3D" id="3.90.1590.10">
    <property type="entry name" value="glutathione-dependent formaldehyde- activating enzyme (gfa)"/>
    <property type="match status" value="1"/>
</dbReference>
<dbReference type="GO" id="GO:0046872">
    <property type="term" value="F:metal ion binding"/>
    <property type="evidence" value="ECO:0007669"/>
    <property type="project" value="UniProtKB-KW"/>
</dbReference>
<keyword evidence="2" id="KW-0479">Metal-binding</keyword>
<evidence type="ECO:0000313" key="7">
    <source>
        <dbReference type="Proteomes" id="UP000093366"/>
    </source>
</evidence>
<dbReference type="AlphaFoldDB" id="A0A1C0TUA6"/>
<name>A0A1C0TUA6_9GAMM</name>
<dbReference type="Proteomes" id="UP000093366">
    <property type="component" value="Unassembled WGS sequence"/>
</dbReference>
<dbReference type="SUPFAM" id="SSF51316">
    <property type="entry name" value="Mss4-like"/>
    <property type="match status" value="1"/>
</dbReference>
<dbReference type="GO" id="GO:0016846">
    <property type="term" value="F:carbon-sulfur lyase activity"/>
    <property type="evidence" value="ECO:0007669"/>
    <property type="project" value="InterPro"/>
</dbReference>
<reference evidence="7" key="1">
    <citation type="submission" date="2016-07" db="EMBL/GenBank/DDBJ databases">
        <authorList>
            <person name="Florea S."/>
            <person name="Webb J.S."/>
            <person name="Jaromczyk J."/>
            <person name="Schardl C.L."/>
        </authorList>
    </citation>
    <scope>NUCLEOTIDE SEQUENCE [LARGE SCALE GENOMIC DNA]</scope>
    <source>
        <strain evidence="7">IPB1</strain>
    </source>
</reference>
<dbReference type="PANTHER" id="PTHR33337">
    <property type="entry name" value="GFA DOMAIN-CONTAINING PROTEIN"/>
    <property type="match status" value="1"/>
</dbReference>
<sequence length="121" mass="13297">MITGSCLCSAIKFTLLCEPKAVTACHCRMCQKHHGSAFAVFGSVPKAQILIDEGESLIASFNSSSDINRQFCQKCGSSLFWLGSKEYSDWMSIAISSLDDDFAIDNVKHIHLESQACWLKG</sequence>
<accession>A0A1C0TUA6</accession>
<proteinExistence type="inferred from homology"/>
<dbReference type="InterPro" id="IPR011057">
    <property type="entry name" value="Mss4-like_sf"/>
</dbReference>
<protein>
    <recommendedName>
        <fullName evidence="5">CENP-V/GFA domain-containing protein</fullName>
    </recommendedName>
</protein>
<evidence type="ECO:0000256" key="2">
    <source>
        <dbReference type="ARBA" id="ARBA00022723"/>
    </source>
</evidence>
<gene>
    <name evidence="6" type="ORF">A7985_02325</name>
</gene>
<keyword evidence="4" id="KW-0456">Lyase</keyword>
<evidence type="ECO:0000256" key="1">
    <source>
        <dbReference type="ARBA" id="ARBA00005495"/>
    </source>
</evidence>
<evidence type="ECO:0000256" key="4">
    <source>
        <dbReference type="ARBA" id="ARBA00023239"/>
    </source>
</evidence>
<dbReference type="PANTHER" id="PTHR33337:SF40">
    <property type="entry name" value="CENP-V_GFA DOMAIN-CONTAINING PROTEIN-RELATED"/>
    <property type="match status" value="1"/>
</dbReference>
<feature type="domain" description="CENP-V/GFA" evidence="5">
    <location>
        <begin position="2"/>
        <end position="116"/>
    </location>
</feature>
<evidence type="ECO:0000259" key="5">
    <source>
        <dbReference type="PROSITE" id="PS51891"/>
    </source>
</evidence>
<dbReference type="RefSeq" id="WP_065788818.1">
    <property type="nucleotide sequence ID" value="NZ_MAUJ01000001.1"/>
</dbReference>
<dbReference type="InterPro" id="IPR006913">
    <property type="entry name" value="CENP-V/GFA"/>
</dbReference>
<evidence type="ECO:0000313" key="6">
    <source>
        <dbReference type="EMBL" id="OCQ22814.1"/>
    </source>
</evidence>
<dbReference type="Pfam" id="PF04828">
    <property type="entry name" value="GFA"/>
    <property type="match status" value="1"/>
</dbReference>
<comment type="caution">
    <text evidence="6">The sequence shown here is derived from an EMBL/GenBank/DDBJ whole genome shotgun (WGS) entry which is preliminary data.</text>
</comment>
<organism evidence="6 7">
    <name type="scientific">Pseudoalteromonas luteoviolacea</name>
    <dbReference type="NCBI Taxonomy" id="43657"/>
    <lineage>
        <taxon>Bacteria</taxon>
        <taxon>Pseudomonadati</taxon>
        <taxon>Pseudomonadota</taxon>
        <taxon>Gammaproteobacteria</taxon>
        <taxon>Alteromonadales</taxon>
        <taxon>Pseudoalteromonadaceae</taxon>
        <taxon>Pseudoalteromonas</taxon>
    </lineage>
</organism>
<dbReference type="PROSITE" id="PS51891">
    <property type="entry name" value="CENP_V_GFA"/>
    <property type="match status" value="1"/>
</dbReference>
<dbReference type="EMBL" id="MAUJ01000001">
    <property type="protein sequence ID" value="OCQ22814.1"/>
    <property type="molecule type" value="Genomic_DNA"/>
</dbReference>
<comment type="similarity">
    <text evidence="1">Belongs to the Gfa family.</text>
</comment>